<dbReference type="RefSeq" id="WP_065610376.1">
    <property type="nucleotide sequence ID" value="NZ_CAWMPN010000008.1"/>
</dbReference>
<proteinExistence type="predicted"/>
<evidence type="ECO:0000256" key="1">
    <source>
        <dbReference type="SAM" id="SignalP"/>
    </source>
</evidence>
<evidence type="ECO:0008006" key="4">
    <source>
        <dbReference type="Google" id="ProtNLM"/>
    </source>
</evidence>
<dbReference type="Proteomes" id="UP000093523">
    <property type="component" value="Unassembled WGS sequence"/>
</dbReference>
<dbReference type="EMBL" id="MAJU01000008">
    <property type="protein sequence ID" value="OCH21760.1"/>
    <property type="molecule type" value="Genomic_DNA"/>
</dbReference>
<keyword evidence="1" id="KW-0732">Signal</keyword>
<evidence type="ECO:0000313" key="3">
    <source>
        <dbReference type="Proteomes" id="UP000093523"/>
    </source>
</evidence>
<feature type="signal peptide" evidence="1">
    <location>
        <begin position="1"/>
        <end position="23"/>
    </location>
</feature>
<dbReference type="OrthoDB" id="5918438at2"/>
<dbReference type="STRING" id="688.A6E04_07815"/>
<feature type="chain" id="PRO_5008632330" description="DUF4468 domain-containing protein" evidence="1">
    <location>
        <begin position="24"/>
        <end position="162"/>
    </location>
</feature>
<comment type="caution">
    <text evidence="2">The sequence shown here is derived from an EMBL/GenBank/DDBJ whole genome shotgun (WGS) entry which is preliminary data.</text>
</comment>
<name>A0A1B9P069_ALILO</name>
<reference evidence="2 3" key="1">
    <citation type="submission" date="2016-06" db="EMBL/GenBank/DDBJ databases">
        <authorList>
            <person name="Kjaerup R.B."/>
            <person name="Dalgaard T.S."/>
            <person name="Juul-Madsen H.R."/>
        </authorList>
    </citation>
    <scope>NUCLEOTIDE SEQUENCE [LARGE SCALE GENOMIC DNA]</scope>
    <source>
        <strain evidence="2 3">1S159</strain>
    </source>
</reference>
<accession>A0A1B9P069</accession>
<dbReference type="AlphaFoldDB" id="A0A1B9P069"/>
<gene>
    <name evidence="2" type="ORF">A6E04_07815</name>
</gene>
<evidence type="ECO:0000313" key="2">
    <source>
        <dbReference type="EMBL" id="OCH21760.1"/>
    </source>
</evidence>
<organism evidence="2 3">
    <name type="scientific">Aliivibrio logei</name>
    <name type="common">Vibrio logei</name>
    <dbReference type="NCBI Taxonomy" id="688"/>
    <lineage>
        <taxon>Bacteria</taxon>
        <taxon>Pseudomonadati</taxon>
        <taxon>Pseudomonadota</taxon>
        <taxon>Gammaproteobacteria</taxon>
        <taxon>Vibrionales</taxon>
        <taxon>Vibrionaceae</taxon>
        <taxon>Aliivibrio</taxon>
    </lineage>
</organism>
<dbReference type="PROSITE" id="PS51257">
    <property type="entry name" value="PROKAR_LIPOPROTEIN"/>
    <property type="match status" value="1"/>
</dbReference>
<sequence length="162" mass="18276">MRKQSFGLMLIALLAGCSSHLSPLDSPISASDIKAQTFTYTELSDKQKVLWEKARRHIISTYGKSQPILRVENESNGTLLGKGLVQWKKSSSSDSTHCYSEYDIRFMTRDHKARLQLTLLPGVPAKSECDDWGLPSQYGYEQILDKFTVMSDDLGSVLRRTQ</sequence>
<protein>
    <recommendedName>
        <fullName evidence="4">DUF4468 domain-containing protein</fullName>
    </recommendedName>
</protein>